<dbReference type="Proteomes" id="UP000735302">
    <property type="component" value="Unassembled WGS sequence"/>
</dbReference>
<name>A0AAV4AAF1_9GAST</name>
<protein>
    <submittedName>
        <fullName evidence="2">Uncharacterized protein</fullName>
    </submittedName>
</protein>
<feature type="region of interest" description="Disordered" evidence="1">
    <location>
        <begin position="1"/>
        <end position="23"/>
    </location>
</feature>
<proteinExistence type="predicted"/>
<evidence type="ECO:0000256" key="1">
    <source>
        <dbReference type="SAM" id="MobiDB-lite"/>
    </source>
</evidence>
<evidence type="ECO:0000313" key="2">
    <source>
        <dbReference type="EMBL" id="GFO03852.1"/>
    </source>
</evidence>
<evidence type="ECO:0000313" key="3">
    <source>
        <dbReference type="Proteomes" id="UP000735302"/>
    </source>
</evidence>
<organism evidence="2 3">
    <name type="scientific">Plakobranchus ocellatus</name>
    <dbReference type="NCBI Taxonomy" id="259542"/>
    <lineage>
        <taxon>Eukaryota</taxon>
        <taxon>Metazoa</taxon>
        <taxon>Spiralia</taxon>
        <taxon>Lophotrochozoa</taxon>
        <taxon>Mollusca</taxon>
        <taxon>Gastropoda</taxon>
        <taxon>Heterobranchia</taxon>
        <taxon>Euthyneura</taxon>
        <taxon>Panpulmonata</taxon>
        <taxon>Sacoglossa</taxon>
        <taxon>Placobranchoidea</taxon>
        <taxon>Plakobranchidae</taxon>
        <taxon>Plakobranchus</taxon>
    </lineage>
</organism>
<reference evidence="2 3" key="1">
    <citation type="journal article" date="2021" name="Elife">
        <title>Chloroplast acquisition without the gene transfer in kleptoplastic sea slugs, Plakobranchus ocellatus.</title>
        <authorList>
            <person name="Maeda T."/>
            <person name="Takahashi S."/>
            <person name="Yoshida T."/>
            <person name="Shimamura S."/>
            <person name="Takaki Y."/>
            <person name="Nagai Y."/>
            <person name="Toyoda A."/>
            <person name="Suzuki Y."/>
            <person name="Arimoto A."/>
            <person name="Ishii H."/>
            <person name="Satoh N."/>
            <person name="Nishiyama T."/>
            <person name="Hasebe M."/>
            <person name="Maruyama T."/>
            <person name="Minagawa J."/>
            <person name="Obokata J."/>
            <person name="Shigenobu S."/>
        </authorList>
    </citation>
    <scope>NUCLEOTIDE SEQUENCE [LARGE SCALE GENOMIC DNA]</scope>
</reference>
<dbReference type="AlphaFoldDB" id="A0AAV4AAF1"/>
<sequence>MSKACHLQSTGPAARLQRVGKATSANAKIARYSPDVSMYPKTTKLYRILCPEHRQAHQMKKTSQKKSRLWPNKPSSPYLLPQPK</sequence>
<dbReference type="EMBL" id="BLXT01003731">
    <property type="protein sequence ID" value="GFO03852.1"/>
    <property type="molecule type" value="Genomic_DNA"/>
</dbReference>
<feature type="region of interest" description="Disordered" evidence="1">
    <location>
        <begin position="54"/>
        <end position="84"/>
    </location>
</feature>
<keyword evidence="3" id="KW-1185">Reference proteome</keyword>
<comment type="caution">
    <text evidence="2">The sequence shown here is derived from an EMBL/GenBank/DDBJ whole genome shotgun (WGS) entry which is preliminary data.</text>
</comment>
<gene>
    <name evidence="2" type="ORF">PoB_003035700</name>
</gene>
<feature type="compositionally biased region" description="Basic residues" evidence="1">
    <location>
        <begin position="56"/>
        <end position="68"/>
    </location>
</feature>
<accession>A0AAV4AAF1</accession>